<dbReference type="OrthoDB" id="4955540at2759"/>
<accession>A0A395GYX6</accession>
<organism evidence="2 3">
    <name type="scientific">Aspergillus ibericus CBS 121593</name>
    <dbReference type="NCBI Taxonomy" id="1448316"/>
    <lineage>
        <taxon>Eukaryota</taxon>
        <taxon>Fungi</taxon>
        <taxon>Dikarya</taxon>
        <taxon>Ascomycota</taxon>
        <taxon>Pezizomycotina</taxon>
        <taxon>Eurotiomycetes</taxon>
        <taxon>Eurotiomycetidae</taxon>
        <taxon>Eurotiales</taxon>
        <taxon>Aspergillaceae</taxon>
        <taxon>Aspergillus</taxon>
        <taxon>Aspergillus subgen. Circumdati</taxon>
    </lineage>
</organism>
<dbReference type="VEuPathDB" id="FungiDB:BO80DRAFT_382110"/>
<evidence type="ECO:0000256" key="1">
    <source>
        <dbReference type="SAM" id="MobiDB-lite"/>
    </source>
</evidence>
<proteinExistence type="predicted"/>
<evidence type="ECO:0000313" key="3">
    <source>
        <dbReference type="Proteomes" id="UP000249402"/>
    </source>
</evidence>
<sequence length="162" mass="18092">ARGGVNFVRIFFYNGNNLSLERKRALVALAYATARDQLLAPKEILIRVDSIPSADLHKTTSNKGRHIIDPRDWHGTFAFKGSDQVSREYHVASHGYTNGKEDLTLTEATHTPEKPDNTCRGGPESDKVVWPPIEFLDEFVDSPIGYSHLPTQDQGQDQSNDS</sequence>
<dbReference type="AlphaFoldDB" id="A0A395GYX6"/>
<feature type="region of interest" description="Disordered" evidence="1">
    <location>
        <begin position="103"/>
        <end position="126"/>
    </location>
</feature>
<protein>
    <submittedName>
        <fullName evidence="2">Uncharacterized protein</fullName>
    </submittedName>
</protein>
<evidence type="ECO:0000313" key="2">
    <source>
        <dbReference type="EMBL" id="RAL00787.1"/>
    </source>
</evidence>
<dbReference type="Proteomes" id="UP000249402">
    <property type="component" value="Unassembled WGS sequence"/>
</dbReference>
<name>A0A395GYX6_9EURO</name>
<dbReference type="RefSeq" id="XP_025575114.1">
    <property type="nucleotide sequence ID" value="XM_025716877.1"/>
</dbReference>
<feature type="compositionally biased region" description="Basic and acidic residues" evidence="1">
    <location>
        <begin position="110"/>
        <end position="126"/>
    </location>
</feature>
<gene>
    <name evidence="2" type="ORF">BO80DRAFT_382110</name>
</gene>
<dbReference type="EMBL" id="KZ824438">
    <property type="protein sequence ID" value="RAL00787.1"/>
    <property type="molecule type" value="Genomic_DNA"/>
</dbReference>
<reference evidence="2 3" key="1">
    <citation type="submission" date="2018-02" db="EMBL/GenBank/DDBJ databases">
        <title>The genomes of Aspergillus section Nigri reveals drivers in fungal speciation.</title>
        <authorList>
            <consortium name="DOE Joint Genome Institute"/>
            <person name="Vesth T.C."/>
            <person name="Nybo J."/>
            <person name="Theobald S."/>
            <person name="Brandl J."/>
            <person name="Frisvad J.C."/>
            <person name="Nielsen K.F."/>
            <person name="Lyhne E.K."/>
            <person name="Kogle M.E."/>
            <person name="Kuo A."/>
            <person name="Riley R."/>
            <person name="Clum A."/>
            <person name="Nolan M."/>
            <person name="Lipzen A."/>
            <person name="Salamov A."/>
            <person name="Henrissat B."/>
            <person name="Wiebenga A."/>
            <person name="De vries R.P."/>
            <person name="Grigoriev I.V."/>
            <person name="Mortensen U.H."/>
            <person name="Andersen M.R."/>
            <person name="Baker S.E."/>
        </authorList>
    </citation>
    <scope>NUCLEOTIDE SEQUENCE [LARGE SCALE GENOMIC DNA]</scope>
    <source>
        <strain evidence="2 3">CBS 121593</strain>
    </source>
</reference>
<keyword evidence="3" id="KW-1185">Reference proteome</keyword>
<dbReference type="GeneID" id="37221742"/>
<feature type="non-terminal residue" evidence="2">
    <location>
        <position position="1"/>
    </location>
</feature>